<dbReference type="EMBL" id="ODYU01003493">
    <property type="protein sequence ID" value="SOQ42362.1"/>
    <property type="molecule type" value="Genomic_DNA"/>
</dbReference>
<organism evidence="1">
    <name type="scientific">Spodoptera frugiperda</name>
    <name type="common">Fall armyworm</name>
    <dbReference type="NCBI Taxonomy" id="7108"/>
    <lineage>
        <taxon>Eukaryota</taxon>
        <taxon>Metazoa</taxon>
        <taxon>Ecdysozoa</taxon>
        <taxon>Arthropoda</taxon>
        <taxon>Hexapoda</taxon>
        <taxon>Insecta</taxon>
        <taxon>Pterygota</taxon>
        <taxon>Neoptera</taxon>
        <taxon>Endopterygota</taxon>
        <taxon>Lepidoptera</taxon>
        <taxon>Glossata</taxon>
        <taxon>Ditrysia</taxon>
        <taxon>Noctuoidea</taxon>
        <taxon>Noctuidae</taxon>
        <taxon>Amphipyrinae</taxon>
        <taxon>Spodoptera</taxon>
    </lineage>
</organism>
<accession>A0A2H1VPI5</accession>
<gene>
    <name evidence="1" type="ORF">SFRICE_015039</name>
</gene>
<proteinExistence type="predicted"/>
<protein>
    <submittedName>
        <fullName evidence="1">SFRICE_015039</fullName>
    </submittedName>
</protein>
<sequence length="79" mass="9195">MQIFKTIKIIHNILLRWSSGRKCDCRTRCPGVDSWVGQIVARGLEWCPVYGDRLTPYYIELINQMVKSGCILHRTDKRG</sequence>
<evidence type="ECO:0000313" key="1">
    <source>
        <dbReference type="EMBL" id="SOQ42362.1"/>
    </source>
</evidence>
<reference evidence="1" key="1">
    <citation type="submission" date="2016-07" db="EMBL/GenBank/DDBJ databases">
        <authorList>
            <person name="Bretaudeau A."/>
        </authorList>
    </citation>
    <scope>NUCLEOTIDE SEQUENCE</scope>
    <source>
        <strain evidence="1">Rice</strain>
        <tissue evidence="1">Whole body</tissue>
    </source>
</reference>
<dbReference type="AlphaFoldDB" id="A0A2H1VPI5"/>
<name>A0A2H1VPI5_SPOFR</name>